<evidence type="ECO:0000313" key="1">
    <source>
        <dbReference type="EMBL" id="KAF2798064.1"/>
    </source>
</evidence>
<dbReference type="EMBL" id="MU001792">
    <property type="protein sequence ID" value="KAF2798064.1"/>
    <property type="molecule type" value="Genomic_DNA"/>
</dbReference>
<dbReference type="SUPFAM" id="SSF101908">
    <property type="entry name" value="Putative isomerase YbhE"/>
    <property type="match status" value="1"/>
</dbReference>
<sequence length="893" mass="98496">MSNCATSNLVTRITLHDMPWEALVYQIIGHSELSTIKLPGSREQPSDVGHVEQLFLRMGRILDSVHTLLIKKSDESTTVAPESLLRIIGYICDLASSPLSSSSSAIDCAIRRRCTLNVLVRTTRIAELSNSIWSLEQSIWVQDQVKDMVREWSIHAPLSTVEEIIANAVLIPSLHFRSEVFQANSRPSTHHPPTTTGEANAVWETLLSLSGCDLSGPVREFWVLYDWNSILMSEEWAPTARTFYRDAMIKLQFRADYIELLSLPLYLLEDLAVRIGLAYQKCPDENATSNGLTSSMMCALIKRVDALHTKCLPQRIVLSDRKEPIEQAKARTSWTNGIAHELQSVTPDVQNSHKVRTMSLPASSGLLLSPVAQNIAARRDSKDIGCLPSRKPLPIAFNLPPEPVKLAPPQSAQSKVSALTTRVITQAYEHSLPVELPAGISPTNLQSPRTQSAVYESGLEVSPHHTLHDFEKGTPPYEPGLELANAYKFDPAADYSKIFVSKSDAQSIRTFSSSGSISSPTRSGLFGRFGGSKKPSLPSSLDFCFSSCAQDIWLWKKKDGESLVRMRHPFTTGEYFNLQRPNGLSLAPNKVPKQSIRYVSATSDRVVAVVHIDESRWLYILQGNDFQPLLELDRLIPAILAFALSPDGSNIALGCGNFTLVYKLLPNGLGHPSRLNSMADMESRVIRIQKLSFSVDSKRLASAIQLEHSTQQHAVYISTWTCLDTGFRLEARLNRVLLTVGYPNDSGITAVALVGAHQVFLTAALTKSYHSILSITPGIRNQYLQVSNKRIDSASQCLLSSHACIVQSGNIISSVDGRSGTATKVADLSTARKGLHHHDHMKIAVPDSATVLAIWKMRDEKLVLNTCILDRSLKWRSSTAELGAIYRQAAGLL</sequence>
<proteinExistence type="predicted"/>
<gene>
    <name evidence="1" type="ORF">K505DRAFT_414634</name>
</gene>
<protein>
    <submittedName>
        <fullName evidence="1">Uncharacterized protein</fullName>
    </submittedName>
</protein>
<name>A0A6A6XP90_9PLEO</name>
<reference evidence="1" key="1">
    <citation type="journal article" date="2020" name="Stud. Mycol.">
        <title>101 Dothideomycetes genomes: a test case for predicting lifestyles and emergence of pathogens.</title>
        <authorList>
            <person name="Haridas S."/>
            <person name="Albert R."/>
            <person name="Binder M."/>
            <person name="Bloem J."/>
            <person name="Labutti K."/>
            <person name="Salamov A."/>
            <person name="Andreopoulos B."/>
            <person name="Baker S."/>
            <person name="Barry K."/>
            <person name="Bills G."/>
            <person name="Bluhm B."/>
            <person name="Cannon C."/>
            <person name="Castanera R."/>
            <person name="Culley D."/>
            <person name="Daum C."/>
            <person name="Ezra D."/>
            <person name="Gonzalez J."/>
            <person name="Henrissat B."/>
            <person name="Kuo A."/>
            <person name="Liang C."/>
            <person name="Lipzen A."/>
            <person name="Lutzoni F."/>
            <person name="Magnuson J."/>
            <person name="Mondo S."/>
            <person name="Nolan M."/>
            <person name="Ohm R."/>
            <person name="Pangilinan J."/>
            <person name="Park H.-J."/>
            <person name="Ramirez L."/>
            <person name="Alfaro M."/>
            <person name="Sun H."/>
            <person name="Tritt A."/>
            <person name="Yoshinaga Y."/>
            <person name="Zwiers L.-H."/>
            <person name="Turgeon B."/>
            <person name="Goodwin S."/>
            <person name="Spatafora J."/>
            <person name="Crous P."/>
            <person name="Grigoriev I."/>
        </authorList>
    </citation>
    <scope>NUCLEOTIDE SEQUENCE</scope>
    <source>
        <strain evidence="1">CBS 109.77</strain>
    </source>
</reference>
<evidence type="ECO:0000313" key="2">
    <source>
        <dbReference type="Proteomes" id="UP000799757"/>
    </source>
</evidence>
<accession>A0A6A6XP90</accession>
<dbReference type="OrthoDB" id="5411560at2759"/>
<keyword evidence="2" id="KW-1185">Reference proteome</keyword>
<dbReference type="Proteomes" id="UP000799757">
    <property type="component" value="Unassembled WGS sequence"/>
</dbReference>
<dbReference type="AlphaFoldDB" id="A0A6A6XP90"/>
<organism evidence="1 2">
    <name type="scientific">Melanomma pulvis-pyrius CBS 109.77</name>
    <dbReference type="NCBI Taxonomy" id="1314802"/>
    <lineage>
        <taxon>Eukaryota</taxon>
        <taxon>Fungi</taxon>
        <taxon>Dikarya</taxon>
        <taxon>Ascomycota</taxon>
        <taxon>Pezizomycotina</taxon>
        <taxon>Dothideomycetes</taxon>
        <taxon>Pleosporomycetidae</taxon>
        <taxon>Pleosporales</taxon>
        <taxon>Melanommataceae</taxon>
        <taxon>Melanomma</taxon>
    </lineage>
</organism>